<reference evidence="1 2" key="1">
    <citation type="submission" date="2022-05" db="EMBL/GenBank/DDBJ databases">
        <authorList>
            <consortium name="Genoscope - CEA"/>
            <person name="William W."/>
        </authorList>
    </citation>
    <scope>NUCLEOTIDE SEQUENCE [LARGE SCALE GENOMIC DNA]</scope>
</reference>
<dbReference type="Gene3D" id="3.90.1600.10">
    <property type="entry name" value="Palm domain of DNA polymerase"/>
    <property type="match status" value="1"/>
</dbReference>
<feature type="non-terminal residue" evidence="1">
    <location>
        <position position="1"/>
    </location>
</feature>
<protein>
    <submittedName>
        <fullName evidence="1">Uncharacterized protein</fullName>
    </submittedName>
</protein>
<dbReference type="InterPro" id="IPR043502">
    <property type="entry name" value="DNA/RNA_pol_sf"/>
</dbReference>
<gene>
    <name evidence="1" type="ORF">PMEA_00011666</name>
</gene>
<evidence type="ECO:0000313" key="2">
    <source>
        <dbReference type="Proteomes" id="UP001159428"/>
    </source>
</evidence>
<dbReference type="PANTHER" id="PTHR33568">
    <property type="entry name" value="DNA POLYMERASE"/>
    <property type="match status" value="1"/>
</dbReference>
<dbReference type="EMBL" id="CALNXJ010000020">
    <property type="protein sequence ID" value="CAH3124006.1"/>
    <property type="molecule type" value="Genomic_DNA"/>
</dbReference>
<dbReference type="Gene3D" id="4.10.80.20">
    <property type="entry name" value="DNA polymerase, domain 5"/>
    <property type="match status" value="1"/>
</dbReference>
<name>A0AAU9WS49_9CNID</name>
<keyword evidence="2" id="KW-1185">Reference proteome</keyword>
<dbReference type="Proteomes" id="UP001159428">
    <property type="component" value="Unassembled WGS sequence"/>
</dbReference>
<proteinExistence type="predicted"/>
<dbReference type="SUPFAM" id="SSF56672">
    <property type="entry name" value="DNA/RNA polymerases"/>
    <property type="match status" value="1"/>
</dbReference>
<comment type="caution">
    <text evidence="1">The sequence shown here is derived from an EMBL/GenBank/DDBJ whole genome shotgun (WGS) entry which is preliminary data.</text>
</comment>
<dbReference type="Gene3D" id="1.10.287.690">
    <property type="entry name" value="Helix hairpin bin"/>
    <property type="match status" value="1"/>
</dbReference>
<dbReference type="PANTHER" id="PTHR33568:SF3">
    <property type="entry name" value="DNA-DIRECTED DNA POLYMERASE"/>
    <property type="match status" value="1"/>
</dbReference>
<sequence>AIEKGYTVVCIHEVWHFPTTRRGLFKDYVNTWLKIKEEASRWPSHEFDDPQKFSTFCNSDTLQTKYVVIQSDGRVEVQYTLQEEDKSISPNLNIFVACFTTCWARLKLYDAFDILQERGMPGPPLGDYLGDFKDVLLPDDYIVEFASGGPKNYGHKTHKGKEDCKVQGITPNSLGKR</sequence>
<dbReference type="InterPro" id="IPR023211">
    <property type="entry name" value="DNA_pol_palm_dom_sf"/>
</dbReference>
<evidence type="ECO:0000313" key="1">
    <source>
        <dbReference type="EMBL" id="CAH3124006.1"/>
    </source>
</evidence>
<dbReference type="Gene3D" id="3.30.1770.10">
    <property type="entry name" value="TPR 1 domain of DNA polymerase"/>
    <property type="match status" value="1"/>
</dbReference>
<organism evidence="1 2">
    <name type="scientific">Pocillopora meandrina</name>
    <dbReference type="NCBI Taxonomy" id="46732"/>
    <lineage>
        <taxon>Eukaryota</taxon>
        <taxon>Metazoa</taxon>
        <taxon>Cnidaria</taxon>
        <taxon>Anthozoa</taxon>
        <taxon>Hexacorallia</taxon>
        <taxon>Scleractinia</taxon>
        <taxon>Astrocoeniina</taxon>
        <taxon>Pocilloporidae</taxon>
        <taxon>Pocillopora</taxon>
    </lineage>
</organism>
<dbReference type="AlphaFoldDB" id="A0AAU9WS49"/>
<accession>A0AAU9WS49</accession>